<dbReference type="GeneID" id="1460547"/>
<dbReference type="AlphaFoldDB" id="A0A832TEQ2"/>
<evidence type="ECO:0000313" key="3">
    <source>
        <dbReference type="Proteomes" id="UP000646844"/>
    </source>
</evidence>
<evidence type="ECO:0000259" key="1">
    <source>
        <dbReference type="Pfam" id="PF13240"/>
    </source>
</evidence>
<comment type="caution">
    <text evidence="2">The sequence shown here is derived from an EMBL/GenBank/DDBJ whole genome shotgun (WGS) entry which is preliminary data.</text>
</comment>
<dbReference type="RefSeq" id="WP_010980549.1">
    <property type="nucleotide sequence ID" value="NZ_BAABQO010000010.1"/>
</dbReference>
<protein>
    <submittedName>
        <fullName evidence="2">Zinc ribbon domain-containing protein</fullName>
    </submittedName>
</protein>
<dbReference type="Proteomes" id="UP000646844">
    <property type="component" value="Unassembled WGS sequence"/>
</dbReference>
<accession>A0A832TEQ2</accession>
<dbReference type="EMBL" id="DUJO01000047">
    <property type="protein sequence ID" value="HII74574.1"/>
    <property type="molecule type" value="Genomic_DNA"/>
</dbReference>
<name>A0A832TEQ2_9CREN</name>
<proteinExistence type="predicted"/>
<sequence>MNNPIYSYICQPVGIGTKVIQLPLYRPLNTKELSKDLVLYLRGQGYRVYSTYSPNIIVLQVHAVGIRSHYYTIKICQSSNFILIESGITNGRVELERAGLNTGLGITDEFLHSSLFALFSGALAGVDVASVLGSYEEENKILSGVQQIILYYENQGFQYSCPHCGMRVERTWKYCPHCGRALNFK</sequence>
<dbReference type="Pfam" id="PF13240">
    <property type="entry name" value="Zn_Ribbon_1"/>
    <property type="match status" value="1"/>
</dbReference>
<organism evidence="2 3">
    <name type="scientific">Sulfurisphaera tokodaii</name>
    <dbReference type="NCBI Taxonomy" id="111955"/>
    <lineage>
        <taxon>Archaea</taxon>
        <taxon>Thermoproteota</taxon>
        <taxon>Thermoprotei</taxon>
        <taxon>Sulfolobales</taxon>
        <taxon>Sulfolobaceae</taxon>
        <taxon>Sulfurisphaera</taxon>
    </lineage>
</organism>
<evidence type="ECO:0000313" key="2">
    <source>
        <dbReference type="EMBL" id="HII74574.1"/>
    </source>
</evidence>
<gene>
    <name evidence="2" type="ORF">HA332_09415</name>
</gene>
<reference evidence="2" key="1">
    <citation type="journal article" date="2020" name="bioRxiv">
        <title>A rank-normalized archaeal taxonomy based on genome phylogeny resolves widespread incomplete and uneven classifications.</title>
        <authorList>
            <person name="Rinke C."/>
            <person name="Chuvochina M."/>
            <person name="Mussig A.J."/>
            <person name="Chaumeil P.-A."/>
            <person name="Waite D.W."/>
            <person name="Whitman W.B."/>
            <person name="Parks D.H."/>
            <person name="Hugenholtz P."/>
        </authorList>
    </citation>
    <scope>NUCLEOTIDE SEQUENCE</scope>
    <source>
        <strain evidence="2">UBA8838</strain>
    </source>
</reference>
<dbReference type="InterPro" id="IPR026870">
    <property type="entry name" value="Zinc_ribbon_dom"/>
</dbReference>
<feature type="domain" description="Zinc-ribbon" evidence="1">
    <location>
        <begin position="161"/>
        <end position="182"/>
    </location>
</feature>